<dbReference type="EMBL" id="KB822724">
    <property type="protein sequence ID" value="ETN37224.1"/>
    <property type="molecule type" value="Genomic_DNA"/>
</dbReference>
<evidence type="ECO:0000256" key="5">
    <source>
        <dbReference type="ARBA" id="ARBA00023033"/>
    </source>
</evidence>
<feature type="domain" description="FAD-binding" evidence="6">
    <location>
        <begin position="4"/>
        <end position="350"/>
    </location>
</feature>
<dbReference type="Pfam" id="PF01494">
    <property type="entry name" value="FAD_binding_3"/>
    <property type="match status" value="1"/>
</dbReference>
<keyword evidence="3" id="KW-0274">FAD</keyword>
<evidence type="ECO:0000256" key="1">
    <source>
        <dbReference type="ARBA" id="ARBA00007992"/>
    </source>
</evidence>
<dbReference type="GO" id="GO:0071949">
    <property type="term" value="F:FAD binding"/>
    <property type="evidence" value="ECO:0007669"/>
    <property type="project" value="InterPro"/>
</dbReference>
<dbReference type="VEuPathDB" id="FungiDB:HMPREF1541_08214"/>
<keyword evidence="8" id="KW-1185">Reference proteome</keyword>
<dbReference type="PRINTS" id="PR00420">
    <property type="entry name" value="RNGMNOXGNASE"/>
</dbReference>
<organism evidence="7 8">
    <name type="scientific">Cyphellophora europaea (strain CBS 101466)</name>
    <name type="common">Phialophora europaea</name>
    <dbReference type="NCBI Taxonomy" id="1220924"/>
    <lineage>
        <taxon>Eukaryota</taxon>
        <taxon>Fungi</taxon>
        <taxon>Dikarya</taxon>
        <taxon>Ascomycota</taxon>
        <taxon>Pezizomycotina</taxon>
        <taxon>Eurotiomycetes</taxon>
        <taxon>Chaetothyriomycetidae</taxon>
        <taxon>Chaetothyriales</taxon>
        <taxon>Cyphellophoraceae</taxon>
        <taxon>Cyphellophora</taxon>
    </lineage>
</organism>
<dbReference type="OrthoDB" id="16820at2759"/>
<dbReference type="HOGENOM" id="CLU_009665_19_5_1"/>
<dbReference type="eggNOG" id="KOG2614">
    <property type="taxonomic scope" value="Eukaryota"/>
</dbReference>
<dbReference type="InterPro" id="IPR002938">
    <property type="entry name" value="FAD-bd"/>
</dbReference>
<keyword evidence="4" id="KW-0560">Oxidoreductase</keyword>
<dbReference type="PANTHER" id="PTHR13789">
    <property type="entry name" value="MONOOXYGENASE"/>
    <property type="match status" value="1"/>
</dbReference>
<dbReference type="PANTHER" id="PTHR13789:SF316">
    <property type="entry name" value="FAD-BINDING DOMAIN-CONTAINING PROTEIN"/>
    <property type="match status" value="1"/>
</dbReference>
<keyword evidence="5" id="KW-0503">Monooxygenase</keyword>
<evidence type="ECO:0000256" key="3">
    <source>
        <dbReference type="ARBA" id="ARBA00022827"/>
    </source>
</evidence>
<dbReference type="InterPro" id="IPR036188">
    <property type="entry name" value="FAD/NAD-bd_sf"/>
</dbReference>
<dbReference type="GeneID" id="19975553"/>
<reference evidence="7 8" key="1">
    <citation type="submission" date="2013-03" db="EMBL/GenBank/DDBJ databases">
        <title>The Genome Sequence of Phialophora europaea CBS 101466.</title>
        <authorList>
            <consortium name="The Broad Institute Genomics Platform"/>
            <person name="Cuomo C."/>
            <person name="de Hoog S."/>
            <person name="Gorbushina A."/>
            <person name="Walker B."/>
            <person name="Young S.K."/>
            <person name="Zeng Q."/>
            <person name="Gargeya S."/>
            <person name="Fitzgerald M."/>
            <person name="Haas B."/>
            <person name="Abouelleil A."/>
            <person name="Allen A.W."/>
            <person name="Alvarado L."/>
            <person name="Arachchi H.M."/>
            <person name="Berlin A.M."/>
            <person name="Chapman S.B."/>
            <person name="Gainer-Dewar J."/>
            <person name="Goldberg J."/>
            <person name="Griggs A."/>
            <person name="Gujja S."/>
            <person name="Hansen M."/>
            <person name="Howarth C."/>
            <person name="Imamovic A."/>
            <person name="Ireland A."/>
            <person name="Larimer J."/>
            <person name="McCowan C."/>
            <person name="Murphy C."/>
            <person name="Pearson M."/>
            <person name="Poon T.W."/>
            <person name="Priest M."/>
            <person name="Roberts A."/>
            <person name="Saif S."/>
            <person name="Shea T."/>
            <person name="Sisk P."/>
            <person name="Sykes S."/>
            <person name="Wortman J."/>
            <person name="Nusbaum C."/>
            <person name="Birren B."/>
        </authorList>
    </citation>
    <scope>NUCLEOTIDE SEQUENCE [LARGE SCALE GENOMIC DNA]</scope>
    <source>
        <strain evidence="7 8">CBS 101466</strain>
    </source>
</reference>
<name>W2RNA8_CYPE1</name>
<dbReference type="GO" id="GO:0004497">
    <property type="term" value="F:monooxygenase activity"/>
    <property type="evidence" value="ECO:0007669"/>
    <property type="project" value="UniProtKB-KW"/>
</dbReference>
<dbReference type="InterPro" id="IPR050493">
    <property type="entry name" value="FAD-dep_Monooxygenase_BioMet"/>
</dbReference>
<dbReference type="Proteomes" id="UP000030752">
    <property type="component" value="Unassembled WGS sequence"/>
</dbReference>
<evidence type="ECO:0000256" key="2">
    <source>
        <dbReference type="ARBA" id="ARBA00022630"/>
    </source>
</evidence>
<dbReference type="InParanoid" id="W2RNA8"/>
<sequence>METIGIIGGGIAGLSTALALRSQNIPSVIYEASTAKERFAGGIMLSPNSLHILDQLDIYSRIRAKGWSFQTVEFTEPDGQSVDKQYLGSKEVFGYDALRIYRNTLLQSLKSACAERNIPIQYSKKFTSIVSETSSAVTIGFVDGTQATHALIVAADGIHSKVRTAVIPNSDPVYTGILVVAGAVPLSALANPKNMSLTQPLAEAGTHSQPAFIMAPQNPDATDFLAGTQRRHPEEDREGWARIAADRKFHREFLLEGLEHRSELMQSAAKGITDESIYTWPFYISPKLERWHSEKGRVVIIGDGAHSLSPVMGQGANQAMEDAWSLGLLLGKIGSERDGENWLTYLDKWEAVRKETIGKLLALTAKMNNARAPLEVREKLSKDEVWTGEGGAEAMRWLFVPQIEEWVGQIVEGASK</sequence>
<dbReference type="Gene3D" id="3.50.50.60">
    <property type="entry name" value="FAD/NAD(P)-binding domain"/>
    <property type="match status" value="1"/>
</dbReference>
<accession>W2RNA8</accession>
<evidence type="ECO:0000313" key="7">
    <source>
        <dbReference type="EMBL" id="ETN37224.1"/>
    </source>
</evidence>
<evidence type="ECO:0000256" key="4">
    <source>
        <dbReference type="ARBA" id="ARBA00023002"/>
    </source>
</evidence>
<gene>
    <name evidence="7" type="ORF">HMPREF1541_08214</name>
</gene>
<dbReference type="SUPFAM" id="SSF51905">
    <property type="entry name" value="FAD/NAD(P)-binding domain"/>
    <property type="match status" value="1"/>
</dbReference>
<comment type="similarity">
    <text evidence="1">Belongs to the paxM FAD-dependent monooxygenase family.</text>
</comment>
<protein>
    <recommendedName>
        <fullName evidence="6">FAD-binding domain-containing protein</fullName>
    </recommendedName>
</protein>
<dbReference type="STRING" id="1220924.W2RNA8"/>
<dbReference type="RefSeq" id="XP_008720756.1">
    <property type="nucleotide sequence ID" value="XM_008722534.1"/>
</dbReference>
<keyword evidence="2" id="KW-0285">Flavoprotein</keyword>
<evidence type="ECO:0000313" key="8">
    <source>
        <dbReference type="Proteomes" id="UP000030752"/>
    </source>
</evidence>
<dbReference type="AlphaFoldDB" id="W2RNA8"/>
<evidence type="ECO:0000259" key="6">
    <source>
        <dbReference type="Pfam" id="PF01494"/>
    </source>
</evidence>
<proteinExistence type="inferred from homology"/>